<evidence type="ECO:0000256" key="1">
    <source>
        <dbReference type="ARBA" id="ARBA00004651"/>
    </source>
</evidence>
<keyword evidence="6 7" id="KW-0472">Membrane</keyword>
<keyword evidence="4 7" id="KW-0812">Transmembrane</keyword>
<dbReference type="SUPFAM" id="SSF103473">
    <property type="entry name" value="MFS general substrate transporter"/>
    <property type="match status" value="1"/>
</dbReference>
<dbReference type="InterPro" id="IPR011701">
    <property type="entry name" value="MFS"/>
</dbReference>
<accession>F9NVI5</accession>
<feature type="transmembrane region" description="Helical" evidence="7">
    <location>
        <begin position="125"/>
        <end position="144"/>
    </location>
</feature>
<dbReference type="GO" id="GO:0022857">
    <property type="term" value="F:transmembrane transporter activity"/>
    <property type="evidence" value="ECO:0007669"/>
    <property type="project" value="InterPro"/>
</dbReference>
<name>F9NVI5_9ACTN</name>
<protein>
    <submittedName>
        <fullName evidence="9">Transporter, major facilitator domain protein</fullName>
    </submittedName>
</protein>
<evidence type="ECO:0000256" key="6">
    <source>
        <dbReference type="ARBA" id="ARBA00023136"/>
    </source>
</evidence>
<dbReference type="AlphaFoldDB" id="F9NVI5"/>
<proteinExistence type="inferred from homology"/>
<evidence type="ECO:0000259" key="8">
    <source>
        <dbReference type="PROSITE" id="PS50850"/>
    </source>
</evidence>
<comment type="caution">
    <text evidence="9">The sequence shown here is derived from an EMBL/GenBank/DDBJ whole genome shotgun (WGS) entry which is preliminary data.</text>
</comment>
<dbReference type="Proteomes" id="UP000007832">
    <property type="component" value="Unassembled WGS sequence"/>
</dbReference>
<evidence type="ECO:0000256" key="2">
    <source>
        <dbReference type="ARBA" id="ARBA00008335"/>
    </source>
</evidence>
<comment type="subcellular location">
    <subcellularLocation>
        <location evidence="1">Cell membrane</location>
        <topology evidence="1">Multi-pass membrane protein</topology>
    </subcellularLocation>
</comment>
<dbReference type="PROSITE" id="PS50850">
    <property type="entry name" value="MFS"/>
    <property type="match status" value="1"/>
</dbReference>
<dbReference type="GO" id="GO:0005886">
    <property type="term" value="C:plasma membrane"/>
    <property type="evidence" value="ECO:0007669"/>
    <property type="project" value="UniProtKB-SubCell"/>
</dbReference>
<evidence type="ECO:0000256" key="4">
    <source>
        <dbReference type="ARBA" id="ARBA00022692"/>
    </source>
</evidence>
<dbReference type="InterPro" id="IPR036259">
    <property type="entry name" value="MFS_trans_sf"/>
</dbReference>
<reference evidence="9 10" key="1">
    <citation type="submission" date="2011-07" db="EMBL/GenBank/DDBJ databases">
        <title>Genome Sequence of Propionibacterium acnes SK182B-JCVI.</title>
        <authorList>
            <person name="Durkin A.S."/>
            <person name="Madupu R."/>
            <person name="Hostetler J."/>
            <person name="Radune D."/>
            <person name="Torralba M."/>
            <person name="Methe B."/>
            <person name="Sutton G."/>
            <person name="Strausberg R.L."/>
            <person name="Nelson K.E."/>
        </authorList>
    </citation>
    <scope>NUCLEOTIDE SEQUENCE [LARGE SCALE GENOMIC DNA]</scope>
    <source>
        <strain evidence="9 10">SK182B-JCVI</strain>
    </source>
</reference>
<keyword evidence="5 7" id="KW-1133">Transmembrane helix</keyword>
<gene>
    <name evidence="9" type="ORF">HMPREF1162_0814</name>
</gene>
<evidence type="ECO:0000313" key="10">
    <source>
        <dbReference type="Proteomes" id="UP000007832"/>
    </source>
</evidence>
<dbReference type="PANTHER" id="PTHR23514:SF3">
    <property type="entry name" value="BYPASS OF STOP CODON PROTEIN 6"/>
    <property type="match status" value="1"/>
</dbReference>
<dbReference type="EMBL" id="AFUN01000032">
    <property type="protein sequence ID" value="EGR97032.1"/>
    <property type="molecule type" value="Genomic_DNA"/>
</dbReference>
<dbReference type="STRING" id="1574624.GCA_001642025_00042"/>
<dbReference type="PATRIC" id="fig|1051006.4.peg.1198"/>
<comment type="similarity">
    <text evidence="2">Belongs to the major facilitator superfamily.</text>
</comment>
<dbReference type="eggNOG" id="COG0738">
    <property type="taxonomic scope" value="Bacteria"/>
</dbReference>
<dbReference type="InterPro" id="IPR020846">
    <property type="entry name" value="MFS_dom"/>
</dbReference>
<dbReference type="Gene3D" id="1.20.1250.20">
    <property type="entry name" value="MFS general substrate transporter like domains"/>
    <property type="match status" value="1"/>
</dbReference>
<organism evidence="9 10">
    <name type="scientific">[Propionibacterium] namnetense SK182B-JCVI</name>
    <dbReference type="NCBI Taxonomy" id="1051006"/>
    <lineage>
        <taxon>Bacteria</taxon>
        <taxon>Bacillati</taxon>
        <taxon>Actinomycetota</taxon>
        <taxon>Actinomycetes</taxon>
        <taxon>Propionibacteriales</taxon>
        <taxon>Propionibacteriaceae</taxon>
        <taxon>Cutibacterium</taxon>
    </lineage>
</organism>
<evidence type="ECO:0000256" key="3">
    <source>
        <dbReference type="ARBA" id="ARBA00022448"/>
    </source>
</evidence>
<feature type="transmembrane region" description="Helical" evidence="7">
    <location>
        <begin position="35"/>
        <end position="57"/>
    </location>
</feature>
<dbReference type="Pfam" id="PF07690">
    <property type="entry name" value="MFS_1"/>
    <property type="match status" value="1"/>
</dbReference>
<evidence type="ECO:0000313" key="9">
    <source>
        <dbReference type="EMBL" id="EGR97032.1"/>
    </source>
</evidence>
<evidence type="ECO:0000256" key="7">
    <source>
        <dbReference type="SAM" id="Phobius"/>
    </source>
</evidence>
<evidence type="ECO:0000256" key="5">
    <source>
        <dbReference type="ARBA" id="ARBA00022989"/>
    </source>
</evidence>
<feature type="transmembrane region" description="Helical" evidence="7">
    <location>
        <begin position="156"/>
        <end position="179"/>
    </location>
</feature>
<feature type="domain" description="Major facilitator superfamily (MFS) profile" evidence="8">
    <location>
        <begin position="5"/>
        <end position="232"/>
    </location>
</feature>
<keyword evidence="3" id="KW-0813">Transport</keyword>
<dbReference type="PANTHER" id="PTHR23514">
    <property type="entry name" value="BYPASS OF STOP CODON PROTEIN 6"/>
    <property type="match status" value="1"/>
</dbReference>
<sequence>MHLLLLAIIYLAFISLGLPDSLVGAGWPAMHDSLGVSVSFAGFITFIIATGTIISSLMSDRLTQRFGPGRVTATSVALTAAALFGFSFSTQFWMLCLWAMPYGLRAGAVDAALNNYAAVHYTARHMNWLHGFWGLGASISPFIMSQALSSGHGWPSAYRTVGTLQAILTAILIVSLPLWGRKRRTNDSHSTLPSDHAPIRAVLAIPGVPAVLRPSSPTVLWRAPRCCGRHRT</sequence>
<dbReference type="InterPro" id="IPR051788">
    <property type="entry name" value="MFS_Transporter"/>
</dbReference>